<dbReference type="EMBL" id="JBHSMC010000003">
    <property type="protein sequence ID" value="MFC5464059.1"/>
    <property type="molecule type" value="Genomic_DNA"/>
</dbReference>
<dbReference type="Proteomes" id="UP001596147">
    <property type="component" value="Unassembled WGS sequence"/>
</dbReference>
<dbReference type="RefSeq" id="WP_382348324.1">
    <property type="nucleotide sequence ID" value="NZ_JBHSMC010000003.1"/>
</dbReference>
<evidence type="ECO:0000313" key="2">
    <source>
        <dbReference type="EMBL" id="MFC5464059.1"/>
    </source>
</evidence>
<organism evidence="2 3">
    <name type="scientific">Lederbergia graminis</name>
    <dbReference type="NCBI Taxonomy" id="735518"/>
    <lineage>
        <taxon>Bacteria</taxon>
        <taxon>Bacillati</taxon>
        <taxon>Bacillota</taxon>
        <taxon>Bacilli</taxon>
        <taxon>Bacillales</taxon>
        <taxon>Bacillaceae</taxon>
        <taxon>Lederbergia</taxon>
    </lineage>
</organism>
<protein>
    <submittedName>
        <fullName evidence="2">Malate synthase</fullName>
    </submittedName>
</protein>
<evidence type="ECO:0000256" key="1">
    <source>
        <dbReference type="SAM" id="Coils"/>
    </source>
</evidence>
<reference evidence="3" key="1">
    <citation type="journal article" date="2019" name="Int. J. Syst. Evol. Microbiol.">
        <title>The Global Catalogue of Microorganisms (GCM) 10K type strain sequencing project: providing services to taxonomists for standard genome sequencing and annotation.</title>
        <authorList>
            <consortium name="The Broad Institute Genomics Platform"/>
            <consortium name="The Broad Institute Genome Sequencing Center for Infectious Disease"/>
            <person name="Wu L."/>
            <person name="Ma J."/>
        </authorList>
    </citation>
    <scope>NUCLEOTIDE SEQUENCE [LARGE SCALE GENOMIC DNA]</scope>
    <source>
        <strain evidence="3">CGMCC 1.12237</strain>
    </source>
</reference>
<gene>
    <name evidence="2" type="ORF">ACFPM4_04725</name>
</gene>
<comment type="caution">
    <text evidence="2">The sequence shown here is derived from an EMBL/GenBank/DDBJ whole genome shotgun (WGS) entry which is preliminary data.</text>
</comment>
<sequence>MNLINKEVTHKRFGKGSIVKQNDSVIEIHFETERKKFVFPDAFGKFLKMHDEKAAHSLKKIIEEKELELEKIEQKKEEEKIRQRQEQQLRMEHEKLMKNHKLHPKSQMVFWCDDEEQSAVFTEWQVFTGEIKSGAHKGKPQKPTRLYPNSVCLLTARDSSLPEKERRIIGAYMVNENFIGKFCEDGYIPSHSVYRLELTEQESESLQFWNYYVNETSPEKMTWNTGKYRYFDNEWMAQILRDIVSLKSDEQERKHAQSFFDHFCRMNQILADNLTEPNGTLMRMKRTEQLA</sequence>
<evidence type="ECO:0000313" key="3">
    <source>
        <dbReference type="Proteomes" id="UP001596147"/>
    </source>
</evidence>
<accession>A0ABW0LDX0</accession>
<keyword evidence="1" id="KW-0175">Coiled coil</keyword>
<feature type="coiled-coil region" evidence="1">
    <location>
        <begin position="55"/>
        <end position="95"/>
    </location>
</feature>
<keyword evidence="3" id="KW-1185">Reference proteome</keyword>
<proteinExistence type="predicted"/>
<name>A0ABW0LDX0_9BACI</name>